<name>A0ABD2N4G7_9CUCU</name>
<comment type="caution">
    <text evidence="1">The sequence shown here is derived from an EMBL/GenBank/DDBJ whole genome shotgun (WGS) entry which is preliminary data.</text>
</comment>
<keyword evidence="2" id="KW-1185">Reference proteome</keyword>
<gene>
    <name evidence="1" type="ORF">HHI36_014776</name>
</gene>
<sequence>MLVSLQIFPSLMKAGDPNESPGFLLYIIILTPADYNNDFVWPTLATSRNLIWLMKSPCVHSLQIKESYRRPHRRICSHSK</sequence>
<proteinExistence type="predicted"/>
<accession>A0ABD2N4G7</accession>
<protein>
    <submittedName>
        <fullName evidence="1">Uncharacterized protein</fullName>
    </submittedName>
</protein>
<dbReference type="AlphaFoldDB" id="A0ABD2N4G7"/>
<dbReference type="Proteomes" id="UP001516400">
    <property type="component" value="Unassembled WGS sequence"/>
</dbReference>
<reference evidence="1 2" key="1">
    <citation type="journal article" date="2021" name="BMC Biol.">
        <title>Horizontally acquired antibacterial genes associated with adaptive radiation of ladybird beetles.</title>
        <authorList>
            <person name="Li H.S."/>
            <person name="Tang X.F."/>
            <person name="Huang Y.H."/>
            <person name="Xu Z.Y."/>
            <person name="Chen M.L."/>
            <person name="Du X.Y."/>
            <person name="Qiu B.Y."/>
            <person name="Chen P.T."/>
            <person name="Zhang W."/>
            <person name="Slipinski A."/>
            <person name="Escalona H.E."/>
            <person name="Waterhouse R.M."/>
            <person name="Zwick A."/>
            <person name="Pang H."/>
        </authorList>
    </citation>
    <scope>NUCLEOTIDE SEQUENCE [LARGE SCALE GENOMIC DNA]</scope>
    <source>
        <strain evidence="1">SYSU2018</strain>
    </source>
</reference>
<organism evidence="1 2">
    <name type="scientific">Cryptolaemus montrouzieri</name>
    <dbReference type="NCBI Taxonomy" id="559131"/>
    <lineage>
        <taxon>Eukaryota</taxon>
        <taxon>Metazoa</taxon>
        <taxon>Ecdysozoa</taxon>
        <taxon>Arthropoda</taxon>
        <taxon>Hexapoda</taxon>
        <taxon>Insecta</taxon>
        <taxon>Pterygota</taxon>
        <taxon>Neoptera</taxon>
        <taxon>Endopterygota</taxon>
        <taxon>Coleoptera</taxon>
        <taxon>Polyphaga</taxon>
        <taxon>Cucujiformia</taxon>
        <taxon>Coccinelloidea</taxon>
        <taxon>Coccinellidae</taxon>
        <taxon>Scymninae</taxon>
        <taxon>Scymnini</taxon>
        <taxon>Cryptolaemus</taxon>
    </lineage>
</organism>
<evidence type="ECO:0000313" key="2">
    <source>
        <dbReference type="Proteomes" id="UP001516400"/>
    </source>
</evidence>
<dbReference type="EMBL" id="JABFTP020000062">
    <property type="protein sequence ID" value="KAL3273327.1"/>
    <property type="molecule type" value="Genomic_DNA"/>
</dbReference>
<evidence type="ECO:0000313" key="1">
    <source>
        <dbReference type="EMBL" id="KAL3273327.1"/>
    </source>
</evidence>